<dbReference type="STRING" id="13706.A0A1X2HJD0"/>
<keyword evidence="11" id="KW-1185">Reference proteome</keyword>
<keyword evidence="5" id="KW-0862">Zinc</keyword>
<dbReference type="EMBL" id="MCGN01000003">
    <property type="protein sequence ID" value="ORY99112.1"/>
    <property type="molecule type" value="Genomic_DNA"/>
</dbReference>
<dbReference type="GO" id="GO:0005634">
    <property type="term" value="C:nucleus"/>
    <property type="evidence" value="ECO:0007669"/>
    <property type="project" value="UniProtKB-SubCell"/>
</dbReference>
<gene>
    <name evidence="10" type="ORF">BCR43DRAFT_488754</name>
</gene>
<accession>A0A1X2HJD0</accession>
<evidence type="ECO:0000256" key="2">
    <source>
        <dbReference type="ARBA" id="ARBA00022723"/>
    </source>
</evidence>
<evidence type="ECO:0000256" key="8">
    <source>
        <dbReference type="SAM" id="MobiDB-lite"/>
    </source>
</evidence>
<feature type="domain" description="C2H2-type" evidence="9">
    <location>
        <begin position="360"/>
        <end position="388"/>
    </location>
</feature>
<dbReference type="GO" id="GO:0008270">
    <property type="term" value="F:zinc ion binding"/>
    <property type="evidence" value="ECO:0007669"/>
    <property type="project" value="UniProtKB-KW"/>
</dbReference>
<keyword evidence="6" id="KW-0539">Nucleus</keyword>
<dbReference type="Gene3D" id="3.30.160.60">
    <property type="entry name" value="Classic Zinc Finger"/>
    <property type="match status" value="2"/>
</dbReference>
<dbReference type="Proteomes" id="UP000242180">
    <property type="component" value="Unassembled WGS sequence"/>
</dbReference>
<evidence type="ECO:0000256" key="3">
    <source>
        <dbReference type="ARBA" id="ARBA00022737"/>
    </source>
</evidence>
<reference evidence="10 11" key="1">
    <citation type="submission" date="2016-07" db="EMBL/GenBank/DDBJ databases">
        <title>Pervasive Adenine N6-methylation of Active Genes in Fungi.</title>
        <authorList>
            <consortium name="DOE Joint Genome Institute"/>
            <person name="Mondo S.J."/>
            <person name="Dannebaum R.O."/>
            <person name="Kuo R.C."/>
            <person name="Labutti K."/>
            <person name="Haridas S."/>
            <person name="Kuo A."/>
            <person name="Salamov A."/>
            <person name="Ahrendt S.R."/>
            <person name="Lipzen A."/>
            <person name="Sullivan W."/>
            <person name="Andreopoulos W.B."/>
            <person name="Clum A."/>
            <person name="Lindquist E."/>
            <person name="Daum C."/>
            <person name="Ramamoorthy G.K."/>
            <person name="Gryganskyi A."/>
            <person name="Culley D."/>
            <person name="Magnuson J.K."/>
            <person name="James T.Y."/>
            <person name="O'Malley M.A."/>
            <person name="Stajich J.E."/>
            <person name="Spatafora J.W."/>
            <person name="Visel A."/>
            <person name="Grigoriev I.V."/>
        </authorList>
    </citation>
    <scope>NUCLEOTIDE SEQUENCE [LARGE SCALE GENOMIC DNA]</scope>
    <source>
        <strain evidence="10 11">NRRL 2496</strain>
    </source>
</reference>
<feature type="compositionally biased region" description="Basic and acidic residues" evidence="8">
    <location>
        <begin position="249"/>
        <end position="260"/>
    </location>
</feature>
<keyword evidence="4 7" id="KW-0863">Zinc-finger</keyword>
<feature type="domain" description="C2H2-type" evidence="9">
    <location>
        <begin position="268"/>
        <end position="296"/>
    </location>
</feature>
<comment type="subcellular location">
    <subcellularLocation>
        <location evidence="1">Nucleus</location>
    </subcellularLocation>
</comment>
<evidence type="ECO:0000259" key="9">
    <source>
        <dbReference type="PROSITE" id="PS50157"/>
    </source>
</evidence>
<dbReference type="InParanoid" id="A0A1X2HJD0"/>
<dbReference type="OrthoDB" id="10018191at2759"/>
<evidence type="ECO:0000313" key="10">
    <source>
        <dbReference type="EMBL" id="ORY99112.1"/>
    </source>
</evidence>
<keyword evidence="2" id="KW-0479">Metal-binding</keyword>
<dbReference type="InterPro" id="IPR013087">
    <property type="entry name" value="Znf_C2H2_type"/>
</dbReference>
<feature type="compositionally biased region" description="Polar residues" evidence="8">
    <location>
        <begin position="125"/>
        <end position="141"/>
    </location>
</feature>
<dbReference type="PROSITE" id="PS00028">
    <property type="entry name" value="ZINC_FINGER_C2H2_1"/>
    <property type="match status" value="3"/>
</dbReference>
<feature type="region of interest" description="Disordered" evidence="8">
    <location>
        <begin position="122"/>
        <end position="178"/>
    </location>
</feature>
<proteinExistence type="predicted"/>
<dbReference type="SMART" id="SM00355">
    <property type="entry name" value="ZnF_C2H2"/>
    <property type="match status" value="8"/>
</dbReference>
<feature type="compositionally biased region" description="Basic and acidic residues" evidence="8">
    <location>
        <begin position="151"/>
        <end position="165"/>
    </location>
</feature>
<organism evidence="10 11">
    <name type="scientific">Syncephalastrum racemosum</name>
    <name type="common">Filamentous fungus</name>
    <dbReference type="NCBI Taxonomy" id="13706"/>
    <lineage>
        <taxon>Eukaryota</taxon>
        <taxon>Fungi</taxon>
        <taxon>Fungi incertae sedis</taxon>
        <taxon>Mucoromycota</taxon>
        <taxon>Mucoromycotina</taxon>
        <taxon>Mucoromycetes</taxon>
        <taxon>Mucorales</taxon>
        <taxon>Syncephalastraceae</taxon>
        <taxon>Syncephalastrum</taxon>
    </lineage>
</organism>
<evidence type="ECO:0000256" key="4">
    <source>
        <dbReference type="ARBA" id="ARBA00022771"/>
    </source>
</evidence>
<evidence type="ECO:0000256" key="6">
    <source>
        <dbReference type="ARBA" id="ARBA00023242"/>
    </source>
</evidence>
<evidence type="ECO:0000256" key="1">
    <source>
        <dbReference type="ARBA" id="ARBA00004123"/>
    </source>
</evidence>
<evidence type="ECO:0000256" key="7">
    <source>
        <dbReference type="PROSITE-ProRule" id="PRU00042"/>
    </source>
</evidence>
<name>A0A1X2HJD0_SYNRA</name>
<comment type="caution">
    <text evidence="10">The sequence shown here is derived from an EMBL/GenBank/DDBJ whole genome shotgun (WGS) entry which is preliminary data.</text>
</comment>
<feature type="region of interest" description="Disordered" evidence="8">
    <location>
        <begin position="245"/>
        <end position="265"/>
    </location>
</feature>
<dbReference type="PROSITE" id="PS50157">
    <property type="entry name" value="ZINC_FINGER_C2H2_2"/>
    <property type="match status" value="3"/>
</dbReference>
<protein>
    <recommendedName>
        <fullName evidence="9">C2H2-type domain-containing protein</fullName>
    </recommendedName>
</protein>
<dbReference type="InterPro" id="IPR050888">
    <property type="entry name" value="ZnF_C2H2-type_TF"/>
</dbReference>
<keyword evidence="3" id="KW-0677">Repeat</keyword>
<sequence length="448" mass="51437">MHRLWKLLSSWSPHKRHLLQSDSVVPFSDNKPAATNLCEPLCQICGLVVLHAMALPHHVKTVHPEYLLLDKDMTCKLCGAILIHSHAMDHHLRTMHAILYPQAPKKDPIRHVLPSSRAKFKPKTVKNSVRMNQRKISSEYSSSDEDGTESPDAHNCHLETGDTRSSDIQTEPNTHGDDEAIWKYDDVSSDGWTDDWGAFDDDPETVKETVNEAGDILYTYPGSVFTTGDASTEMANSSRRLLAEVSSIDDGHHERDDTTDRPSTSANYTCPACRREFRRASAFRDHFRYCFSNDNPLLQGGRWQCEVCLKRFTVLHQLSMHQSSHQQCDVCKEFPFLNNKHSVKHMKEAHPSYLDSYRPFACRVCRRSFADRLSMSIHLHGTHRRHVEQPCPFCKETLKNNNSEREAHFQTNHPLETLSQCYVCNELFTSVQSILKHRQEHHPKFIMA</sequence>
<dbReference type="PANTHER" id="PTHR24406">
    <property type="entry name" value="TRANSCRIPTIONAL REPRESSOR CTCFL-RELATED"/>
    <property type="match status" value="1"/>
</dbReference>
<dbReference type="AlphaFoldDB" id="A0A1X2HJD0"/>
<feature type="domain" description="C2H2-type" evidence="9">
    <location>
        <begin position="303"/>
        <end position="325"/>
    </location>
</feature>
<evidence type="ECO:0000256" key="5">
    <source>
        <dbReference type="ARBA" id="ARBA00022833"/>
    </source>
</evidence>
<evidence type="ECO:0000313" key="11">
    <source>
        <dbReference type="Proteomes" id="UP000242180"/>
    </source>
</evidence>